<evidence type="ECO:0008006" key="4">
    <source>
        <dbReference type="Google" id="ProtNLM"/>
    </source>
</evidence>
<feature type="compositionally biased region" description="Basic residues" evidence="1">
    <location>
        <begin position="27"/>
        <end position="36"/>
    </location>
</feature>
<reference evidence="2" key="1">
    <citation type="submission" date="2023-10" db="EMBL/GenBank/DDBJ databases">
        <authorList>
            <person name="Chen Y."/>
            <person name="Shah S."/>
            <person name="Dougan E. K."/>
            <person name="Thang M."/>
            <person name="Chan C."/>
        </authorList>
    </citation>
    <scope>NUCLEOTIDE SEQUENCE [LARGE SCALE GENOMIC DNA]</scope>
</reference>
<evidence type="ECO:0000256" key="1">
    <source>
        <dbReference type="SAM" id="MobiDB-lite"/>
    </source>
</evidence>
<protein>
    <recommendedName>
        <fullName evidence="4">RNA helicase</fullName>
    </recommendedName>
</protein>
<evidence type="ECO:0000313" key="3">
    <source>
        <dbReference type="Proteomes" id="UP001189429"/>
    </source>
</evidence>
<dbReference type="Proteomes" id="UP001189429">
    <property type="component" value="Unassembled WGS sequence"/>
</dbReference>
<feature type="compositionally biased region" description="Basic and acidic residues" evidence="1">
    <location>
        <begin position="37"/>
        <end position="50"/>
    </location>
</feature>
<keyword evidence="3" id="KW-1185">Reference proteome</keyword>
<feature type="non-terminal residue" evidence="2">
    <location>
        <position position="1"/>
    </location>
</feature>
<feature type="compositionally biased region" description="Basic and acidic residues" evidence="1">
    <location>
        <begin position="60"/>
        <end position="92"/>
    </location>
</feature>
<proteinExistence type="predicted"/>
<organism evidence="2 3">
    <name type="scientific">Prorocentrum cordatum</name>
    <dbReference type="NCBI Taxonomy" id="2364126"/>
    <lineage>
        <taxon>Eukaryota</taxon>
        <taxon>Sar</taxon>
        <taxon>Alveolata</taxon>
        <taxon>Dinophyceae</taxon>
        <taxon>Prorocentrales</taxon>
        <taxon>Prorocentraceae</taxon>
        <taxon>Prorocentrum</taxon>
    </lineage>
</organism>
<accession>A0ABN9RBF1</accession>
<gene>
    <name evidence="2" type="ORF">PCOR1329_LOCUS19307</name>
</gene>
<evidence type="ECO:0000313" key="2">
    <source>
        <dbReference type="EMBL" id="CAK0816290.1"/>
    </source>
</evidence>
<comment type="caution">
    <text evidence="2">The sequence shown here is derived from an EMBL/GenBank/DDBJ whole genome shotgun (WGS) entry which is preliminary data.</text>
</comment>
<dbReference type="EMBL" id="CAUYUJ010006152">
    <property type="protein sequence ID" value="CAK0816290.1"/>
    <property type="molecule type" value="Genomic_DNA"/>
</dbReference>
<feature type="region of interest" description="Disordered" evidence="1">
    <location>
        <begin position="1"/>
        <end position="100"/>
    </location>
</feature>
<feature type="compositionally biased region" description="Basic residues" evidence="1">
    <location>
        <begin position="1"/>
        <end position="12"/>
    </location>
</feature>
<feature type="non-terminal residue" evidence="2">
    <location>
        <position position="100"/>
    </location>
</feature>
<name>A0ABN9RBF1_9DINO</name>
<sequence>LGLQQRLRRLRRPERQESLERAPGPGSRRRRPRLRRRPGEGDEARPDRGRANSSWYAEDDGWRRSRSVDRGGKEPSYDKPGFRKADAPRRPVDNPYSRSR</sequence>